<accession>A0ABR0Y7Z6</accession>
<dbReference type="InterPro" id="IPR002125">
    <property type="entry name" value="CMP_dCMP_dom"/>
</dbReference>
<reference evidence="7 8" key="1">
    <citation type="submission" date="2021-05" db="EMBL/GenBank/DDBJ databases">
        <authorList>
            <person name="Zahm M."/>
            <person name="Klopp C."/>
            <person name="Cabau C."/>
            <person name="Kuhl H."/>
            <person name="Suciu R."/>
            <person name="Ciorpac M."/>
            <person name="Holostenco D."/>
            <person name="Gessner J."/>
            <person name="Wuertz S."/>
            <person name="Hohne C."/>
            <person name="Stock M."/>
            <person name="Gislard M."/>
            <person name="Lluch J."/>
            <person name="Milhes M."/>
            <person name="Lampietro C."/>
            <person name="Lopez Roques C."/>
            <person name="Donnadieu C."/>
            <person name="Du K."/>
            <person name="Schartl M."/>
            <person name="Guiguen Y."/>
        </authorList>
    </citation>
    <scope>NUCLEOTIDE SEQUENCE [LARGE SCALE GENOMIC DNA]</scope>
    <source>
        <strain evidence="7">Hh-F2</strain>
        <tissue evidence="7">Blood</tissue>
    </source>
</reference>
<dbReference type="Gene3D" id="3.40.140.10">
    <property type="entry name" value="Cytidine Deaminase, domain 2"/>
    <property type="match status" value="1"/>
</dbReference>
<comment type="cofactor">
    <cofactor evidence="1">
        <name>Zn(2+)</name>
        <dbReference type="ChEBI" id="CHEBI:29105"/>
    </cofactor>
</comment>
<evidence type="ECO:0000256" key="1">
    <source>
        <dbReference type="ARBA" id="ARBA00001947"/>
    </source>
</evidence>
<dbReference type="InterPro" id="IPR016193">
    <property type="entry name" value="Cytidine_deaminase-like"/>
</dbReference>
<protein>
    <submittedName>
        <fullName evidence="7">Single-stranded DNA cytosine deaminase-like</fullName>
    </submittedName>
</protein>
<dbReference type="Pfam" id="PF18778">
    <property type="entry name" value="NAD1"/>
    <property type="match status" value="1"/>
</dbReference>
<dbReference type="CDD" id="cd01283">
    <property type="entry name" value="cytidine_deaminase"/>
    <property type="match status" value="1"/>
</dbReference>
<dbReference type="PROSITE" id="PS51747">
    <property type="entry name" value="CYT_DCMP_DEAMINASES_2"/>
    <property type="match status" value="1"/>
</dbReference>
<keyword evidence="4" id="KW-0378">Hydrolase</keyword>
<gene>
    <name evidence="7" type="ORF">HHUSO_G33308</name>
</gene>
<evidence type="ECO:0000256" key="3">
    <source>
        <dbReference type="ARBA" id="ARBA00022723"/>
    </source>
</evidence>
<evidence type="ECO:0000259" key="6">
    <source>
        <dbReference type="PROSITE" id="PS51747"/>
    </source>
</evidence>
<keyword evidence="8" id="KW-1185">Reference proteome</keyword>
<proteinExistence type="inferred from homology"/>
<feature type="region of interest" description="Disordered" evidence="5">
    <location>
        <begin position="202"/>
        <end position="242"/>
    </location>
</feature>
<evidence type="ECO:0000256" key="4">
    <source>
        <dbReference type="ARBA" id="ARBA00022801"/>
    </source>
</evidence>
<evidence type="ECO:0000256" key="5">
    <source>
        <dbReference type="SAM" id="MobiDB-lite"/>
    </source>
</evidence>
<evidence type="ECO:0000256" key="2">
    <source>
        <dbReference type="ARBA" id="ARBA00006576"/>
    </source>
</evidence>
<evidence type="ECO:0000313" key="7">
    <source>
        <dbReference type="EMBL" id="KAK6468569.1"/>
    </source>
</evidence>
<sequence length="242" mass="28781">MNSIRRLSSFIKMNKMPYDKFTFHFQNLQRAPRRRETWLCQILRMKEGEPTLQVFKNKGSKHAEHICLRENEAAIQGVDRYEITWYISWSPCDECAPQIIEFVKKHPNGKLNIFASRLYYCEEPDNLKSKTPEEQTEIKQKIQRCREGLGNLEGHGKICIKVMTLKEIQDCFHRFVEFKPWGKLEEDSHLYAEKLKEITKEERKKKIEKDKASVKKDKASTEKDKQTSAEKERRNRQRGTRA</sequence>
<organism evidence="7 8">
    <name type="scientific">Huso huso</name>
    <name type="common">Beluga</name>
    <name type="synonym">Acipenser huso</name>
    <dbReference type="NCBI Taxonomy" id="61971"/>
    <lineage>
        <taxon>Eukaryota</taxon>
        <taxon>Metazoa</taxon>
        <taxon>Chordata</taxon>
        <taxon>Craniata</taxon>
        <taxon>Vertebrata</taxon>
        <taxon>Euteleostomi</taxon>
        <taxon>Actinopterygii</taxon>
        <taxon>Chondrostei</taxon>
        <taxon>Acipenseriformes</taxon>
        <taxon>Acipenseridae</taxon>
        <taxon>Huso</taxon>
    </lineage>
</organism>
<evidence type="ECO:0000313" key="8">
    <source>
        <dbReference type="Proteomes" id="UP001369086"/>
    </source>
</evidence>
<comment type="caution">
    <text evidence="7">The sequence shown here is derived from an EMBL/GenBank/DDBJ whole genome shotgun (WGS) entry which is preliminary data.</text>
</comment>
<dbReference type="PANTHER" id="PTHR13857">
    <property type="entry name" value="MRNA EDITING ENZYME"/>
    <property type="match status" value="1"/>
</dbReference>
<dbReference type="InterPro" id="IPR050610">
    <property type="entry name" value="APOBEC_Cyt_Deaminase"/>
</dbReference>
<dbReference type="EMBL" id="JAHFZB010000043">
    <property type="protein sequence ID" value="KAK6468569.1"/>
    <property type="molecule type" value="Genomic_DNA"/>
</dbReference>
<feature type="domain" description="CMP/dCMP-type deaminase" evidence="6">
    <location>
        <begin position="33"/>
        <end position="133"/>
    </location>
</feature>
<keyword evidence="3" id="KW-0479">Metal-binding</keyword>
<feature type="compositionally biased region" description="Basic and acidic residues" evidence="5">
    <location>
        <begin position="202"/>
        <end position="233"/>
    </location>
</feature>
<comment type="similarity">
    <text evidence="2">Belongs to the cytidine and deoxycytidylate deaminase family.</text>
</comment>
<name>A0ABR0Y7Z6_HUSHU</name>
<dbReference type="Proteomes" id="UP001369086">
    <property type="component" value="Unassembled WGS sequence"/>
</dbReference>
<dbReference type="SUPFAM" id="SSF53927">
    <property type="entry name" value="Cytidine deaminase-like"/>
    <property type="match status" value="1"/>
</dbReference>